<keyword evidence="3" id="KW-1185">Reference proteome</keyword>
<feature type="region of interest" description="Disordered" evidence="1">
    <location>
        <begin position="406"/>
        <end position="445"/>
    </location>
</feature>
<feature type="region of interest" description="Disordered" evidence="1">
    <location>
        <begin position="145"/>
        <end position="166"/>
    </location>
</feature>
<name>A0A0V1H6T7_9BILA</name>
<protein>
    <submittedName>
        <fullName evidence="2">Uncharacterized protein</fullName>
    </submittedName>
</protein>
<feature type="compositionally biased region" description="Acidic residues" evidence="1">
    <location>
        <begin position="295"/>
        <end position="304"/>
    </location>
</feature>
<evidence type="ECO:0000313" key="3">
    <source>
        <dbReference type="Proteomes" id="UP000055024"/>
    </source>
</evidence>
<organism evidence="2 3">
    <name type="scientific">Trichinella zimbabwensis</name>
    <dbReference type="NCBI Taxonomy" id="268475"/>
    <lineage>
        <taxon>Eukaryota</taxon>
        <taxon>Metazoa</taxon>
        <taxon>Ecdysozoa</taxon>
        <taxon>Nematoda</taxon>
        <taxon>Enoplea</taxon>
        <taxon>Dorylaimia</taxon>
        <taxon>Trichinellida</taxon>
        <taxon>Trichinellidae</taxon>
        <taxon>Trichinella</taxon>
    </lineage>
</organism>
<feature type="compositionally biased region" description="Polar residues" evidence="1">
    <location>
        <begin position="279"/>
        <end position="294"/>
    </location>
</feature>
<feature type="compositionally biased region" description="Basic and acidic residues" evidence="1">
    <location>
        <begin position="406"/>
        <end position="423"/>
    </location>
</feature>
<feature type="compositionally biased region" description="Basic and acidic residues" evidence="1">
    <location>
        <begin position="145"/>
        <end position="158"/>
    </location>
</feature>
<accession>A0A0V1H6T7</accession>
<sequence length="445" mass="52388">MHSVQLLVSKYLIQQAEMTKLVATIEKMTDECRNFTNDIVNVVVSCEKFTSSLEQVLQEIERRQLQCLDERIDVESVCQSLIGLEEFRCQMEEVQKIMRECSGRCWIHTEQLLKNKANADDYFNDQLSKELSKAEKAEKRLEKLLTKRTEESDEDKQPSTDNLPAEKLVEKFRDKVNALKRPIKLKERFINDCLNKTIGLIITNLQPIQNLAATDITISNRILDNQVLQDDYLDGRNAQNDGCAFAPRKQKSKLNWMKRIVKGLFKRKRSKTEEEDKATQTSSIFPSGGSLNNNEPEEPSQTEQNDEREREFRWRMYREHTEFYGDEHEIMQEKRYCFGMEEVLENESYVQRMYGNGDVDSFDSFPNNLNDYDRLLMTEEQFEKFYKMIPCDENWLKKLSQNDHSHIEKTSDGDFTRSEDNFKMKPSSHRNETNSSTMENNSKFH</sequence>
<comment type="caution">
    <text evidence="2">The sequence shown here is derived from an EMBL/GenBank/DDBJ whole genome shotgun (WGS) entry which is preliminary data.</text>
</comment>
<dbReference type="Proteomes" id="UP000055024">
    <property type="component" value="Unassembled WGS sequence"/>
</dbReference>
<dbReference type="OrthoDB" id="3367at2759"/>
<evidence type="ECO:0000313" key="2">
    <source>
        <dbReference type="EMBL" id="KRZ06488.1"/>
    </source>
</evidence>
<dbReference type="EMBL" id="JYDP01000118">
    <property type="protein sequence ID" value="KRZ06488.1"/>
    <property type="molecule type" value="Genomic_DNA"/>
</dbReference>
<feature type="region of interest" description="Disordered" evidence="1">
    <location>
        <begin position="268"/>
        <end position="309"/>
    </location>
</feature>
<evidence type="ECO:0000256" key="1">
    <source>
        <dbReference type="SAM" id="MobiDB-lite"/>
    </source>
</evidence>
<proteinExistence type="predicted"/>
<gene>
    <name evidence="2" type="ORF">T11_9318</name>
</gene>
<feature type="compositionally biased region" description="Low complexity" evidence="1">
    <location>
        <begin position="433"/>
        <end position="445"/>
    </location>
</feature>
<dbReference type="AlphaFoldDB" id="A0A0V1H6T7"/>
<reference evidence="2 3" key="1">
    <citation type="submission" date="2015-01" db="EMBL/GenBank/DDBJ databases">
        <title>Evolution of Trichinella species and genotypes.</title>
        <authorList>
            <person name="Korhonen P.K."/>
            <person name="Edoardo P."/>
            <person name="Giuseppe L.R."/>
            <person name="Gasser R.B."/>
        </authorList>
    </citation>
    <scope>NUCLEOTIDE SEQUENCE [LARGE SCALE GENOMIC DNA]</scope>
    <source>
        <strain evidence="2">ISS1029</strain>
    </source>
</reference>